<dbReference type="GO" id="GO:0000139">
    <property type="term" value="C:Golgi membrane"/>
    <property type="evidence" value="ECO:0007669"/>
    <property type="project" value="TreeGrafter"/>
</dbReference>
<evidence type="ECO:0000256" key="1">
    <source>
        <dbReference type="ARBA" id="ARBA00004479"/>
    </source>
</evidence>
<protein>
    <submittedName>
        <fullName evidence="9">Concanavalin A-like lectin/glucanase</fullName>
    </submittedName>
</protein>
<name>A0A9P8G9R5_AURME</name>
<evidence type="ECO:0000313" key="9">
    <source>
        <dbReference type="EMBL" id="KAH0215756.1"/>
    </source>
</evidence>
<dbReference type="GO" id="GO:0005537">
    <property type="term" value="F:D-mannose binding"/>
    <property type="evidence" value="ECO:0007669"/>
    <property type="project" value="TreeGrafter"/>
</dbReference>
<evidence type="ECO:0000256" key="2">
    <source>
        <dbReference type="ARBA" id="ARBA00022692"/>
    </source>
</evidence>
<dbReference type="PANTHER" id="PTHR12223:SF28">
    <property type="entry name" value="LECTIN, MANNOSE BINDING 1 LIKE"/>
    <property type="match status" value="1"/>
</dbReference>
<dbReference type="EMBL" id="JAHFYH010000069">
    <property type="protein sequence ID" value="KAH0215756.1"/>
    <property type="molecule type" value="Genomic_DNA"/>
</dbReference>
<sequence>MENFALDATHKGGLTISHYLDCSPNVVSVFKEVNKLVLVVTIGLVSVSLLRTFRPSTSRASASAQASYVIEGLSFGHKGAISPNGRAVPGWHLSGENHIPQLLSDRIILTPPAPGGTRGAIFADNPITQPEWVVETEFRASGQERGSGNINFWFVDTGRSAVGQSSIYTVGKFDGLALVVDQYGSRGGSIRGFLNDGSANFKDHHNVDSLAFAHCDYAYRNLGRPSKLRIENGHHGLRVDIDGTPCFHSEKVNLPPGYFFGVSAAASENPDSFEVYKFAASTTTSITREEPNTEAKRQHLEKLDTFPGSPEVLPDADAGTILDQTHQFADLHNRLQAMNHQFTNMFAEFERLSRQLNDRHAELMAKVAGSNAGDSSDKSQQPTGEALLPLSRRVENIERIVLAIQRDVEGKDYREHLTNLQQSIEGVRGGLTEHLPETISHMISTAAPKMGMFIFVVIAFQVMLAGAYVIYKRRRANAPKKFAGRLIMGEYVNDFRPTNDSFPHLTHTENTTRPKLKGHNKMAACPKLPNELMLLTFGYQTTVPDLLALSATSHAMRTLFLDNASFIILPAVCKNSDLLSAAKILVETIFEVAKHPSECPDTEDYHFHNNVANQRYVADALAPFSTELHKFRTLSWVLHVTMLVADKAIEFWTARVAMCPAEHEPLAVDKEKFAQAYILLWHCAEAHFSEQRNVRIRRLGHQLLDREIRLLREIYDFSSFDLDRPTKLCIGSADPDADEEYIEAERPWFMFGGGRREDLTMDMTTNSAEWWFWNPMYGAWRSVRISDRMRTEWERERPEQCLCLNSVLIKWDLVQLDWWHTWDRTT</sequence>
<reference evidence="9" key="2">
    <citation type="submission" date="2021-08" db="EMBL/GenBank/DDBJ databases">
        <authorList>
            <person name="Gostincar C."/>
            <person name="Sun X."/>
            <person name="Song Z."/>
            <person name="Gunde-Cimerman N."/>
        </authorList>
    </citation>
    <scope>NUCLEOTIDE SEQUENCE</scope>
    <source>
        <strain evidence="9">EXF-8016</strain>
    </source>
</reference>
<dbReference type="OrthoDB" id="10265193at2759"/>
<evidence type="ECO:0000256" key="7">
    <source>
        <dbReference type="SAM" id="Phobius"/>
    </source>
</evidence>
<evidence type="ECO:0000256" key="4">
    <source>
        <dbReference type="ARBA" id="ARBA00022989"/>
    </source>
</evidence>
<dbReference type="CDD" id="cd06903">
    <property type="entry name" value="lectin_EMP46_EMP47"/>
    <property type="match status" value="1"/>
</dbReference>
<feature type="domain" description="L-type lectin-like" evidence="8">
    <location>
        <begin position="72"/>
        <end position="283"/>
    </location>
</feature>
<evidence type="ECO:0000256" key="6">
    <source>
        <dbReference type="SAM" id="MobiDB-lite"/>
    </source>
</evidence>
<keyword evidence="2 7" id="KW-0812">Transmembrane</keyword>
<keyword evidence="5 7" id="KW-0472">Membrane</keyword>
<dbReference type="InterPro" id="IPR035661">
    <property type="entry name" value="EMP46/EMP47_N"/>
</dbReference>
<dbReference type="InterPro" id="IPR005052">
    <property type="entry name" value="Lectin_leg"/>
</dbReference>
<dbReference type="InterPro" id="IPR051136">
    <property type="entry name" value="Intracellular_Lectin-GPT"/>
</dbReference>
<evidence type="ECO:0000256" key="5">
    <source>
        <dbReference type="ARBA" id="ARBA00023136"/>
    </source>
</evidence>
<dbReference type="PROSITE" id="PS51328">
    <property type="entry name" value="L_LECTIN_LIKE"/>
    <property type="match status" value="1"/>
</dbReference>
<proteinExistence type="predicted"/>
<dbReference type="AlphaFoldDB" id="A0A9P8G9R5"/>
<evidence type="ECO:0000259" key="8">
    <source>
        <dbReference type="PROSITE" id="PS51328"/>
    </source>
</evidence>
<dbReference type="Proteomes" id="UP000767238">
    <property type="component" value="Unassembled WGS sequence"/>
</dbReference>
<feature type="region of interest" description="Disordered" evidence="6">
    <location>
        <begin position="368"/>
        <end position="387"/>
    </location>
</feature>
<evidence type="ECO:0000313" key="10">
    <source>
        <dbReference type="Proteomes" id="UP000767238"/>
    </source>
</evidence>
<dbReference type="InterPro" id="IPR013320">
    <property type="entry name" value="ConA-like_dom_sf"/>
</dbReference>
<gene>
    <name evidence="9" type="ORF">KCV03_g7850</name>
</gene>
<dbReference type="GO" id="GO:0030134">
    <property type="term" value="C:COPII-coated ER to Golgi transport vesicle"/>
    <property type="evidence" value="ECO:0007669"/>
    <property type="project" value="TreeGrafter"/>
</dbReference>
<dbReference type="Gene3D" id="2.60.120.200">
    <property type="match status" value="1"/>
</dbReference>
<evidence type="ECO:0000256" key="3">
    <source>
        <dbReference type="ARBA" id="ARBA00022729"/>
    </source>
</evidence>
<dbReference type="SUPFAM" id="SSF49899">
    <property type="entry name" value="Concanavalin A-like lectins/glucanases"/>
    <property type="match status" value="1"/>
</dbReference>
<dbReference type="Pfam" id="PF03388">
    <property type="entry name" value="Lectin_leg-like"/>
    <property type="match status" value="1"/>
</dbReference>
<comment type="caution">
    <text evidence="9">The sequence shown here is derived from an EMBL/GenBank/DDBJ whole genome shotgun (WGS) entry which is preliminary data.</text>
</comment>
<feature type="compositionally biased region" description="Polar residues" evidence="6">
    <location>
        <begin position="372"/>
        <end position="383"/>
    </location>
</feature>
<organism evidence="9 10">
    <name type="scientific">Aureobasidium melanogenum</name>
    <name type="common">Aureobasidium pullulans var. melanogenum</name>
    <dbReference type="NCBI Taxonomy" id="46634"/>
    <lineage>
        <taxon>Eukaryota</taxon>
        <taxon>Fungi</taxon>
        <taxon>Dikarya</taxon>
        <taxon>Ascomycota</taxon>
        <taxon>Pezizomycotina</taxon>
        <taxon>Dothideomycetes</taxon>
        <taxon>Dothideomycetidae</taxon>
        <taxon>Dothideales</taxon>
        <taxon>Saccotheciaceae</taxon>
        <taxon>Aureobasidium</taxon>
    </lineage>
</organism>
<dbReference type="GO" id="GO:0006888">
    <property type="term" value="P:endoplasmic reticulum to Golgi vesicle-mediated transport"/>
    <property type="evidence" value="ECO:0007669"/>
    <property type="project" value="TreeGrafter"/>
</dbReference>
<dbReference type="PANTHER" id="PTHR12223">
    <property type="entry name" value="VESICULAR MANNOSE-BINDING LECTIN"/>
    <property type="match status" value="1"/>
</dbReference>
<accession>A0A9P8G9R5</accession>
<reference evidence="9" key="1">
    <citation type="journal article" date="2021" name="J Fungi (Basel)">
        <title>Virulence traits and population genomics of the black yeast Aureobasidium melanogenum.</title>
        <authorList>
            <person name="Cernosa A."/>
            <person name="Sun X."/>
            <person name="Gostincar C."/>
            <person name="Fang C."/>
            <person name="Gunde-Cimerman N."/>
            <person name="Song Z."/>
        </authorList>
    </citation>
    <scope>NUCLEOTIDE SEQUENCE</scope>
    <source>
        <strain evidence="9">EXF-8016</strain>
    </source>
</reference>
<dbReference type="GO" id="GO:0005793">
    <property type="term" value="C:endoplasmic reticulum-Golgi intermediate compartment"/>
    <property type="evidence" value="ECO:0007669"/>
    <property type="project" value="TreeGrafter"/>
</dbReference>
<feature type="non-terminal residue" evidence="9">
    <location>
        <position position="826"/>
    </location>
</feature>
<keyword evidence="3" id="KW-0732">Signal</keyword>
<keyword evidence="4 7" id="KW-1133">Transmembrane helix</keyword>
<dbReference type="GO" id="GO:0005789">
    <property type="term" value="C:endoplasmic reticulum membrane"/>
    <property type="evidence" value="ECO:0007669"/>
    <property type="project" value="TreeGrafter"/>
</dbReference>
<comment type="subcellular location">
    <subcellularLocation>
        <location evidence="1">Membrane</location>
        <topology evidence="1">Single-pass type I membrane protein</topology>
    </subcellularLocation>
</comment>
<feature type="transmembrane region" description="Helical" evidence="7">
    <location>
        <begin position="450"/>
        <end position="471"/>
    </location>
</feature>